<accession>A0A9D4HU07</accession>
<sequence>MLEKSCRKYATTPREYENPHARNLSPFFTKPQSHSEKVSDDFKLSTILIVACGSFWEKGRLPLSSMRLEIAADSSSYKVFIYSLI</sequence>
<name>A0A9D4HU07_DREPO</name>
<keyword evidence="3" id="KW-1185">Reference proteome</keyword>
<evidence type="ECO:0000256" key="1">
    <source>
        <dbReference type="SAM" id="MobiDB-lite"/>
    </source>
</evidence>
<comment type="caution">
    <text evidence="2">The sequence shown here is derived from an EMBL/GenBank/DDBJ whole genome shotgun (WGS) entry which is preliminary data.</text>
</comment>
<dbReference type="AlphaFoldDB" id="A0A9D4HU07"/>
<dbReference type="EMBL" id="JAIWYP010000012">
    <property type="protein sequence ID" value="KAH3729403.1"/>
    <property type="molecule type" value="Genomic_DNA"/>
</dbReference>
<evidence type="ECO:0000313" key="2">
    <source>
        <dbReference type="EMBL" id="KAH3729403.1"/>
    </source>
</evidence>
<proteinExistence type="predicted"/>
<reference evidence="2" key="1">
    <citation type="journal article" date="2019" name="bioRxiv">
        <title>The Genome of the Zebra Mussel, Dreissena polymorpha: A Resource for Invasive Species Research.</title>
        <authorList>
            <person name="McCartney M.A."/>
            <person name="Auch B."/>
            <person name="Kono T."/>
            <person name="Mallez S."/>
            <person name="Zhang Y."/>
            <person name="Obille A."/>
            <person name="Becker A."/>
            <person name="Abrahante J.E."/>
            <person name="Garbe J."/>
            <person name="Badalamenti J.P."/>
            <person name="Herman A."/>
            <person name="Mangelson H."/>
            <person name="Liachko I."/>
            <person name="Sullivan S."/>
            <person name="Sone E.D."/>
            <person name="Koren S."/>
            <person name="Silverstein K.A.T."/>
            <person name="Beckman K.B."/>
            <person name="Gohl D.M."/>
        </authorList>
    </citation>
    <scope>NUCLEOTIDE SEQUENCE</scope>
    <source>
        <strain evidence="2">Duluth1</strain>
        <tissue evidence="2">Whole animal</tissue>
    </source>
</reference>
<dbReference type="Proteomes" id="UP000828390">
    <property type="component" value="Unassembled WGS sequence"/>
</dbReference>
<organism evidence="2 3">
    <name type="scientific">Dreissena polymorpha</name>
    <name type="common">Zebra mussel</name>
    <name type="synonym">Mytilus polymorpha</name>
    <dbReference type="NCBI Taxonomy" id="45954"/>
    <lineage>
        <taxon>Eukaryota</taxon>
        <taxon>Metazoa</taxon>
        <taxon>Spiralia</taxon>
        <taxon>Lophotrochozoa</taxon>
        <taxon>Mollusca</taxon>
        <taxon>Bivalvia</taxon>
        <taxon>Autobranchia</taxon>
        <taxon>Heteroconchia</taxon>
        <taxon>Euheterodonta</taxon>
        <taxon>Imparidentia</taxon>
        <taxon>Neoheterodontei</taxon>
        <taxon>Myida</taxon>
        <taxon>Dreissenoidea</taxon>
        <taxon>Dreissenidae</taxon>
        <taxon>Dreissena</taxon>
    </lineage>
</organism>
<gene>
    <name evidence="2" type="ORF">DPMN_055374</name>
</gene>
<feature type="region of interest" description="Disordered" evidence="1">
    <location>
        <begin position="1"/>
        <end position="34"/>
    </location>
</feature>
<evidence type="ECO:0000313" key="3">
    <source>
        <dbReference type="Proteomes" id="UP000828390"/>
    </source>
</evidence>
<reference evidence="2" key="2">
    <citation type="submission" date="2020-11" db="EMBL/GenBank/DDBJ databases">
        <authorList>
            <person name="McCartney M.A."/>
            <person name="Auch B."/>
            <person name="Kono T."/>
            <person name="Mallez S."/>
            <person name="Becker A."/>
            <person name="Gohl D.M."/>
            <person name="Silverstein K.A.T."/>
            <person name="Koren S."/>
            <person name="Bechman K.B."/>
            <person name="Herman A."/>
            <person name="Abrahante J.E."/>
            <person name="Garbe J."/>
        </authorList>
    </citation>
    <scope>NUCLEOTIDE SEQUENCE</scope>
    <source>
        <strain evidence="2">Duluth1</strain>
        <tissue evidence="2">Whole animal</tissue>
    </source>
</reference>
<protein>
    <submittedName>
        <fullName evidence="2">Uncharacterized protein</fullName>
    </submittedName>
</protein>